<dbReference type="PROSITE" id="PS50222">
    <property type="entry name" value="EF_HAND_2"/>
    <property type="match status" value="2"/>
</dbReference>
<dbReference type="InterPro" id="IPR018247">
    <property type="entry name" value="EF_Hand_1_Ca_BS"/>
</dbReference>
<dbReference type="SUPFAM" id="SSF47473">
    <property type="entry name" value="EF-hand"/>
    <property type="match status" value="1"/>
</dbReference>
<dbReference type="Gene3D" id="1.10.238.10">
    <property type="entry name" value="EF-hand"/>
    <property type="match status" value="1"/>
</dbReference>
<dbReference type="AlphaFoldDB" id="A0A7S3AGL6"/>
<dbReference type="EMBL" id="HBHX01006402">
    <property type="protein sequence ID" value="CAE0102862.1"/>
    <property type="molecule type" value="Transcribed_RNA"/>
</dbReference>
<proteinExistence type="predicted"/>
<feature type="domain" description="EF-hand" evidence="3">
    <location>
        <begin position="66"/>
        <end position="101"/>
    </location>
</feature>
<evidence type="ECO:0000256" key="1">
    <source>
        <dbReference type="ARBA" id="ARBA00022837"/>
    </source>
</evidence>
<dbReference type="GO" id="GO:0005509">
    <property type="term" value="F:calcium ion binding"/>
    <property type="evidence" value="ECO:0007669"/>
    <property type="project" value="InterPro"/>
</dbReference>
<feature type="chain" id="PRO_5031521821" description="EF-hand domain-containing protein" evidence="2">
    <location>
        <begin position="23"/>
        <end position="122"/>
    </location>
</feature>
<accession>A0A7S3AGL6</accession>
<gene>
    <name evidence="4" type="ORF">HERI1096_LOCUS3520</name>
</gene>
<organism evidence="4">
    <name type="scientific">Haptolina ericina</name>
    <dbReference type="NCBI Taxonomy" id="156174"/>
    <lineage>
        <taxon>Eukaryota</taxon>
        <taxon>Haptista</taxon>
        <taxon>Haptophyta</taxon>
        <taxon>Prymnesiophyceae</taxon>
        <taxon>Prymnesiales</taxon>
        <taxon>Prymnesiaceae</taxon>
        <taxon>Haptolina</taxon>
    </lineage>
</organism>
<protein>
    <recommendedName>
        <fullName evidence="3">EF-hand domain-containing protein</fullName>
    </recommendedName>
</protein>
<dbReference type="SMART" id="SM00054">
    <property type="entry name" value="EFh"/>
    <property type="match status" value="2"/>
</dbReference>
<dbReference type="InterPro" id="IPR002048">
    <property type="entry name" value="EF_hand_dom"/>
</dbReference>
<reference evidence="4" key="1">
    <citation type="submission" date="2021-01" db="EMBL/GenBank/DDBJ databases">
        <authorList>
            <person name="Corre E."/>
            <person name="Pelletier E."/>
            <person name="Niang G."/>
            <person name="Scheremetjew M."/>
            <person name="Finn R."/>
            <person name="Kale V."/>
            <person name="Holt S."/>
            <person name="Cochrane G."/>
            <person name="Meng A."/>
            <person name="Brown T."/>
            <person name="Cohen L."/>
        </authorList>
    </citation>
    <scope>NUCLEOTIDE SEQUENCE</scope>
    <source>
        <strain evidence="4">CCMP281</strain>
    </source>
</reference>
<keyword evidence="2" id="KW-0732">Signal</keyword>
<feature type="signal peptide" evidence="2">
    <location>
        <begin position="1"/>
        <end position="22"/>
    </location>
</feature>
<name>A0A7S3AGL6_9EUKA</name>
<dbReference type="PROSITE" id="PS00018">
    <property type="entry name" value="EF_HAND_1"/>
    <property type="match status" value="2"/>
</dbReference>
<evidence type="ECO:0000259" key="3">
    <source>
        <dbReference type="PROSITE" id="PS50222"/>
    </source>
</evidence>
<dbReference type="CDD" id="cd00051">
    <property type="entry name" value="EFh"/>
    <property type="match status" value="1"/>
</dbReference>
<dbReference type="InterPro" id="IPR011992">
    <property type="entry name" value="EF-hand-dom_pair"/>
</dbReference>
<dbReference type="Pfam" id="PF13499">
    <property type="entry name" value="EF-hand_7"/>
    <property type="match status" value="1"/>
</dbReference>
<evidence type="ECO:0000313" key="4">
    <source>
        <dbReference type="EMBL" id="CAE0102862.1"/>
    </source>
</evidence>
<keyword evidence="1" id="KW-0106">Calcium</keyword>
<evidence type="ECO:0000256" key="2">
    <source>
        <dbReference type="SAM" id="SignalP"/>
    </source>
</evidence>
<sequence>MRTIMAYVLGTVLLAATLPVNGLDISDEVMAEAREEFDMFDQNRDGYISKAEIRQLDEMADLDEGAVQEAVSEFFGMFDLNKDGKVSVEEMAAGAPHRDPANLHEEAAAQARYNAAPGKTGV</sequence>
<feature type="domain" description="EF-hand" evidence="3">
    <location>
        <begin position="28"/>
        <end position="63"/>
    </location>
</feature>